<evidence type="ECO:0000313" key="2">
    <source>
        <dbReference type="Proteomes" id="UP000014480"/>
    </source>
</evidence>
<dbReference type="Proteomes" id="UP000014480">
    <property type="component" value="Unassembled WGS sequence"/>
</dbReference>
<gene>
    <name evidence="1" type="ORF">Cob_v004979</name>
</gene>
<evidence type="ECO:0000313" key="1">
    <source>
        <dbReference type="EMBL" id="TDZ22011.1"/>
    </source>
</evidence>
<keyword evidence="2" id="KW-1185">Reference proteome</keyword>
<sequence>MGLQNLIFLEGQNAQDQDGSSKRHAAAPSAANLAGRLGGADRDGDSCIGLDSPSCSNFMCSFAANHRARDSFQPLPMSNVAVVGSTMYSSARLSGYSFIYKQSSTPTSMVSFRIPFSFLTVSPPLCTHRFQATICIDMPCNVVHTVMAPDTLGGCIIYNGIGGSDKSFCNAGTRQSNMQ</sequence>
<accession>A0A484FW93</accession>
<proteinExistence type="predicted"/>
<organism evidence="1 2">
    <name type="scientific">Colletotrichum orbiculare (strain 104-T / ATCC 96160 / CBS 514.97 / LARS 414 / MAFF 240422)</name>
    <name type="common">Cucumber anthracnose fungus</name>
    <name type="synonym">Colletotrichum lagenarium</name>
    <dbReference type="NCBI Taxonomy" id="1213857"/>
    <lineage>
        <taxon>Eukaryota</taxon>
        <taxon>Fungi</taxon>
        <taxon>Dikarya</taxon>
        <taxon>Ascomycota</taxon>
        <taxon>Pezizomycotina</taxon>
        <taxon>Sordariomycetes</taxon>
        <taxon>Hypocreomycetidae</taxon>
        <taxon>Glomerellales</taxon>
        <taxon>Glomerellaceae</taxon>
        <taxon>Colletotrichum</taxon>
        <taxon>Colletotrichum orbiculare species complex</taxon>
    </lineage>
</organism>
<protein>
    <submittedName>
        <fullName evidence="1">Uncharacterized protein</fullName>
    </submittedName>
</protein>
<reference evidence="2" key="2">
    <citation type="journal article" date="2019" name="Mol. Plant Microbe Interact.">
        <title>Genome sequence resources for four phytopathogenic fungi from the Colletotrichum orbiculare species complex.</title>
        <authorList>
            <person name="Gan P."/>
            <person name="Tsushima A."/>
            <person name="Narusaka M."/>
            <person name="Narusaka Y."/>
            <person name="Takano Y."/>
            <person name="Kubo Y."/>
            <person name="Shirasu K."/>
        </authorList>
    </citation>
    <scope>GENOME REANNOTATION</scope>
    <source>
        <strain evidence="2">104-T / ATCC 96160 / CBS 514.97 / LARS 414 / MAFF 240422</strain>
    </source>
</reference>
<name>A0A484FW93_COLOR</name>
<reference evidence="2" key="1">
    <citation type="journal article" date="2013" name="New Phytol.">
        <title>Comparative genomic and transcriptomic analyses reveal the hemibiotrophic stage shift of Colletotrichum fungi.</title>
        <authorList>
            <person name="Gan P."/>
            <person name="Ikeda K."/>
            <person name="Irieda H."/>
            <person name="Narusaka M."/>
            <person name="O'Connell R.J."/>
            <person name="Narusaka Y."/>
            <person name="Takano Y."/>
            <person name="Kubo Y."/>
            <person name="Shirasu K."/>
        </authorList>
    </citation>
    <scope>NUCLEOTIDE SEQUENCE [LARGE SCALE GENOMIC DNA]</scope>
    <source>
        <strain evidence="2">104-T / ATCC 96160 / CBS 514.97 / LARS 414 / MAFF 240422</strain>
    </source>
</reference>
<comment type="caution">
    <text evidence="1">The sequence shown here is derived from an EMBL/GenBank/DDBJ whole genome shotgun (WGS) entry which is preliminary data.</text>
</comment>
<dbReference type="EMBL" id="AMCV02000011">
    <property type="protein sequence ID" value="TDZ22011.1"/>
    <property type="molecule type" value="Genomic_DNA"/>
</dbReference>
<dbReference type="AlphaFoldDB" id="A0A484FW93"/>